<dbReference type="Pfam" id="PF02487">
    <property type="entry name" value="CLN3"/>
    <property type="match status" value="1"/>
</dbReference>
<keyword evidence="7" id="KW-0458">Lysosome</keyword>
<evidence type="ECO:0000313" key="9">
    <source>
        <dbReference type="Proteomes" id="UP000276133"/>
    </source>
</evidence>
<dbReference type="PANTHER" id="PTHR10981:SF0">
    <property type="entry name" value="BATTENIN"/>
    <property type="match status" value="1"/>
</dbReference>
<dbReference type="EMBL" id="REGN01004651">
    <property type="protein sequence ID" value="RNA16684.1"/>
    <property type="molecule type" value="Genomic_DNA"/>
</dbReference>
<dbReference type="GO" id="GO:0007040">
    <property type="term" value="P:lysosome organization"/>
    <property type="evidence" value="ECO:0007669"/>
    <property type="project" value="TreeGrafter"/>
</dbReference>
<evidence type="ECO:0000256" key="7">
    <source>
        <dbReference type="RuleBase" id="RU361113"/>
    </source>
</evidence>
<feature type="transmembrane region" description="Helical" evidence="7">
    <location>
        <begin position="21"/>
        <end position="40"/>
    </location>
</feature>
<evidence type="ECO:0000256" key="3">
    <source>
        <dbReference type="ARBA" id="ARBA00022448"/>
    </source>
</evidence>
<feature type="transmembrane region" description="Helical" evidence="7">
    <location>
        <begin position="320"/>
        <end position="341"/>
    </location>
</feature>
<gene>
    <name evidence="8" type="ORF">BpHYR1_051602</name>
</gene>
<accession>A0A3M7QZZ7</accession>
<organism evidence="8 9">
    <name type="scientific">Brachionus plicatilis</name>
    <name type="common">Marine rotifer</name>
    <name type="synonym">Brachionus muelleri</name>
    <dbReference type="NCBI Taxonomy" id="10195"/>
    <lineage>
        <taxon>Eukaryota</taxon>
        <taxon>Metazoa</taxon>
        <taxon>Spiralia</taxon>
        <taxon>Gnathifera</taxon>
        <taxon>Rotifera</taxon>
        <taxon>Eurotatoria</taxon>
        <taxon>Monogononta</taxon>
        <taxon>Pseudotrocha</taxon>
        <taxon>Ploima</taxon>
        <taxon>Brachionidae</taxon>
        <taxon>Brachionus</taxon>
    </lineage>
</organism>
<keyword evidence="9" id="KW-1185">Reference proteome</keyword>
<feature type="transmembrane region" description="Helical" evidence="7">
    <location>
        <begin position="189"/>
        <end position="206"/>
    </location>
</feature>
<feature type="transmembrane region" description="Helical" evidence="7">
    <location>
        <begin position="386"/>
        <end position="406"/>
    </location>
</feature>
<name>A0A3M7QZZ7_BRAPC</name>
<evidence type="ECO:0000256" key="1">
    <source>
        <dbReference type="ARBA" id="ARBA00004127"/>
    </source>
</evidence>
<keyword evidence="3" id="KW-0813">Transport</keyword>
<dbReference type="PANTHER" id="PTHR10981">
    <property type="entry name" value="BATTENIN"/>
    <property type="match status" value="1"/>
</dbReference>
<dbReference type="GO" id="GO:0012505">
    <property type="term" value="C:endomembrane system"/>
    <property type="evidence" value="ECO:0007669"/>
    <property type="project" value="UniProtKB-SubCell"/>
</dbReference>
<keyword evidence="4 7" id="KW-0812">Transmembrane</keyword>
<protein>
    <recommendedName>
        <fullName evidence="7">Battenin</fullName>
    </recommendedName>
</protein>
<dbReference type="SUPFAM" id="SSF103473">
    <property type="entry name" value="MFS general substrate transporter"/>
    <property type="match status" value="1"/>
</dbReference>
<feature type="transmembrane region" description="Helical" evidence="7">
    <location>
        <begin position="157"/>
        <end position="177"/>
    </location>
</feature>
<dbReference type="AlphaFoldDB" id="A0A3M7QZZ7"/>
<evidence type="ECO:0000256" key="2">
    <source>
        <dbReference type="ARBA" id="ARBA00007467"/>
    </source>
</evidence>
<evidence type="ECO:0000313" key="8">
    <source>
        <dbReference type="EMBL" id="RNA16684.1"/>
    </source>
</evidence>
<dbReference type="Gene3D" id="1.20.1250.20">
    <property type="entry name" value="MFS general substrate transporter like domains"/>
    <property type="match status" value="1"/>
</dbReference>
<keyword evidence="5 7" id="KW-1133">Transmembrane helix</keyword>
<dbReference type="Proteomes" id="UP000276133">
    <property type="component" value="Unassembled WGS sequence"/>
</dbReference>
<dbReference type="InterPro" id="IPR036259">
    <property type="entry name" value="MFS_trans_sf"/>
</dbReference>
<dbReference type="PIRSF" id="PIRSF015974">
    <property type="entry name" value="CLN3_BTN1"/>
    <property type="match status" value="1"/>
</dbReference>
<dbReference type="GO" id="GO:0005765">
    <property type="term" value="C:lysosomal membrane"/>
    <property type="evidence" value="ECO:0007669"/>
    <property type="project" value="UniProtKB-SubCell"/>
</dbReference>
<reference evidence="8 9" key="1">
    <citation type="journal article" date="2018" name="Sci. Rep.">
        <title>Genomic signatures of local adaptation to the degree of environmental predictability in rotifers.</title>
        <authorList>
            <person name="Franch-Gras L."/>
            <person name="Hahn C."/>
            <person name="Garcia-Roger E.M."/>
            <person name="Carmona M.J."/>
            <person name="Serra M."/>
            <person name="Gomez A."/>
        </authorList>
    </citation>
    <scope>NUCLEOTIDE SEQUENCE [LARGE SCALE GENOMIC DNA]</scope>
    <source>
        <strain evidence="8">HYR1</strain>
    </source>
</reference>
<proteinExistence type="inferred from homology"/>
<comment type="similarity">
    <text evidence="2 7">Belongs to the battenin family.</text>
</comment>
<sequence>MNMKRLEHYWEKYYPQFVITSYWLLGLTNNFAYVIMLSAAHDILSDGNSNSTDLPKHNTTNRFDCNELSTGAILLADILPGIAIKLVAPFFVHKIKYWKRVVVVIITNSCSFLLVSLTPSNLKPLIFLGVMAASFSSSFGEITFLSMSTLYIRTLSITGWASGTGAAGLIGSFGYAALTSIGLTPSTTILLMMFIPVLMALSYVALPTVDFAKSRVYSELDTDSEERDTNEPNVENNLGSVNHGSLRDKFKLLPPLLKFMIPLFLVYFAEYFINQGLFELLYFKNAFIKQHKLQYRWYNVMYQLAVFVSRSSVKWIKIKFLPIFPILQILNIFIFLSHIYLDYFPSIWIVFLLIFWEGLLGGGCYVNSFNQISIEIPKNVREFSIAVASIADSFGIALAGFIAIPVHNSICSYGNK</sequence>
<evidence type="ECO:0000256" key="4">
    <source>
        <dbReference type="ARBA" id="ARBA00022692"/>
    </source>
</evidence>
<dbReference type="InterPro" id="IPR003492">
    <property type="entry name" value="Battenin_disease_Cln3"/>
</dbReference>
<feature type="transmembrane region" description="Helical" evidence="7">
    <location>
        <begin position="256"/>
        <end position="273"/>
    </location>
</feature>
<keyword evidence="6 7" id="KW-0472">Membrane</keyword>
<evidence type="ECO:0000256" key="5">
    <source>
        <dbReference type="ARBA" id="ARBA00022989"/>
    </source>
</evidence>
<feature type="transmembrane region" description="Helical" evidence="7">
    <location>
        <begin position="347"/>
        <end position="366"/>
    </location>
</feature>
<comment type="caution">
    <text evidence="8">The sequence shown here is derived from an EMBL/GenBank/DDBJ whole genome shotgun (WGS) entry which is preliminary data.</text>
</comment>
<dbReference type="GO" id="GO:0051453">
    <property type="term" value="P:regulation of intracellular pH"/>
    <property type="evidence" value="ECO:0007669"/>
    <property type="project" value="TreeGrafter"/>
</dbReference>
<dbReference type="InterPro" id="IPR018460">
    <property type="entry name" value="Battenin_disease_Cln3_subgr"/>
</dbReference>
<dbReference type="STRING" id="10195.A0A3M7QZZ7"/>
<evidence type="ECO:0000256" key="6">
    <source>
        <dbReference type="ARBA" id="ARBA00023136"/>
    </source>
</evidence>
<comment type="subcellular location">
    <subcellularLocation>
        <location evidence="1">Endomembrane system</location>
        <topology evidence="1">Multi-pass membrane protein</topology>
    </subcellularLocation>
    <subcellularLocation>
        <location evidence="7">Lysosome membrane</location>
        <topology evidence="7">Multi-pass membrane protein</topology>
    </subcellularLocation>
</comment>
<feature type="transmembrane region" description="Helical" evidence="7">
    <location>
        <begin position="72"/>
        <end position="92"/>
    </location>
</feature>
<dbReference type="OrthoDB" id="5965864at2759"/>
<dbReference type="PRINTS" id="PR01315">
    <property type="entry name" value="BATTENIN"/>
</dbReference>